<keyword evidence="2" id="KW-1185">Reference proteome</keyword>
<organism evidence="1 2">
    <name type="scientific">Stieleria varia</name>
    <dbReference type="NCBI Taxonomy" id="2528005"/>
    <lineage>
        <taxon>Bacteria</taxon>
        <taxon>Pseudomonadati</taxon>
        <taxon>Planctomycetota</taxon>
        <taxon>Planctomycetia</taxon>
        <taxon>Pirellulales</taxon>
        <taxon>Pirellulaceae</taxon>
        <taxon>Stieleria</taxon>
    </lineage>
</organism>
<dbReference type="PANTHER" id="PTHR39640:SF1">
    <property type="entry name" value="DUF790 FAMILY PROTEIN"/>
    <property type="match status" value="1"/>
</dbReference>
<dbReference type="AlphaFoldDB" id="A0A5C6B869"/>
<evidence type="ECO:0000313" key="2">
    <source>
        <dbReference type="Proteomes" id="UP000320176"/>
    </source>
</evidence>
<proteinExistence type="predicted"/>
<dbReference type="PANTHER" id="PTHR39640">
    <property type="entry name" value="VNG6129C"/>
    <property type="match status" value="1"/>
</dbReference>
<protein>
    <recommendedName>
        <fullName evidence="3">DUF790 family protein</fullName>
    </recommendedName>
</protein>
<evidence type="ECO:0008006" key="3">
    <source>
        <dbReference type="Google" id="ProtNLM"/>
    </source>
</evidence>
<dbReference type="Proteomes" id="UP000320176">
    <property type="component" value="Unassembled WGS sequence"/>
</dbReference>
<dbReference type="InterPro" id="IPR008508">
    <property type="entry name" value="Bax1"/>
</dbReference>
<comment type="caution">
    <text evidence="1">The sequence shown here is derived from an EMBL/GenBank/DDBJ whole genome shotgun (WGS) entry which is preliminary data.</text>
</comment>
<accession>A0A5C6B869</accession>
<reference evidence="1 2" key="1">
    <citation type="submission" date="2019-02" db="EMBL/GenBank/DDBJ databases">
        <title>Deep-cultivation of Planctomycetes and their phenomic and genomic characterization uncovers novel biology.</title>
        <authorList>
            <person name="Wiegand S."/>
            <person name="Jogler M."/>
            <person name="Boedeker C."/>
            <person name="Pinto D."/>
            <person name="Vollmers J."/>
            <person name="Rivas-Marin E."/>
            <person name="Kohn T."/>
            <person name="Peeters S.H."/>
            <person name="Heuer A."/>
            <person name="Rast P."/>
            <person name="Oberbeckmann S."/>
            <person name="Bunk B."/>
            <person name="Jeske O."/>
            <person name="Meyerdierks A."/>
            <person name="Storesund J.E."/>
            <person name="Kallscheuer N."/>
            <person name="Luecker S."/>
            <person name="Lage O.M."/>
            <person name="Pohl T."/>
            <person name="Merkel B.J."/>
            <person name="Hornburger P."/>
            <person name="Mueller R.-W."/>
            <person name="Bruemmer F."/>
            <person name="Labrenz M."/>
            <person name="Spormann A.M."/>
            <person name="Op Den Camp H."/>
            <person name="Overmann J."/>
            <person name="Amann R."/>
            <person name="Jetten M.S.M."/>
            <person name="Mascher T."/>
            <person name="Medema M.H."/>
            <person name="Devos D.P."/>
            <person name="Kaster A.-K."/>
            <person name="Ovreas L."/>
            <person name="Rohde M."/>
            <person name="Galperin M.Y."/>
            <person name="Jogler C."/>
        </authorList>
    </citation>
    <scope>NUCLEOTIDE SEQUENCE [LARGE SCALE GENOMIC DNA]</scope>
    <source>
        <strain evidence="1 2">Pla52n</strain>
    </source>
</reference>
<dbReference type="PIRSF" id="PIRSF019435">
    <property type="entry name" value="UCP019435"/>
    <property type="match status" value="1"/>
</dbReference>
<dbReference type="OrthoDB" id="5292613at2"/>
<dbReference type="RefSeq" id="WP_146518083.1">
    <property type="nucleotide sequence ID" value="NZ_CP151726.1"/>
</dbReference>
<dbReference type="Pfam" id="PF05626">
    <property type="entry name" value="DUF790"/>
    <property type="match status" value="1"/>
</dbReference>
<evidence type="ECO:0000313" key="1">
    <source>
        <dbReference type="EMBL" id="TWU07957.1"/>
    </source>
</evidence>
<dbReference type="EMBL" id="SJPN01000001">
    <property type="protein sequence ID" value="TWU07957.1"/>
    <property type="molecule type" value="Genomic_DNA"/>
</dbReference>
<gene>
    <name evidence="1" type="ORF">Pla52n_05340</name>
</gene>
<sequence length="403" mass="45969">MLTKQEAIVQYDFDRQSVTPDRLRRGRDSHYVPLAQQMIQVYQSGIGKPRRDLHRSVERVLADVADCPTRRVAAFCKLLDDASEYHQDRGGAAAKLRKRVFSIAASKHPLVDQPDRLFENCSQSVRASIAAELGMTWDEIQGRLFADVIEFHPLSKPPLDWDAARLLARYNVAQTQAAMYGALSVTVWAKSDFKMILRYAKLAQLMHTIDQRGDNYLFHFNGPASVLRQTRRYGVNFARFLPGLLSTADWKMQATVLGPAKRRFRLQLTSDDGLNGEVSMEEFDSQIESHFAQKWEQTDTDGWTLHREATVLHEGQTVFMPDFTLRHPKHSPVQLEIIGFWTPEYLREKAARLRQFGNSARFILAIAKSTSETLGPVDLPSVQYKTALLPKQILELLKQFSAH</sequence>
<name>A0A5C6B869_9BACT</name>